<evidence type="ECO:0000313" key="2">
    <source>
        <dbReference type="EMBL" id="CEM15422.1"/>
    </source>
</evidence>
<sequence>MEEAKRVFAEFLPKEEEGKGMTIVTGCRLLRGFVGDEAEKEKWVGKKVEEFVKRTERVAEAAVHAPQEVYTAYVKSQQREWGFLQRVREAREEQFDPLKAAIRDRLLPALLFGRPRDSPPTAVEQWMRKVSALPVRLGGMGIDNPKTEGREARATSQAATRELIRAIQEGREVEEEKQLGKRKRRKEGGPQRAQPEEEGGREREMGEGERNGSSGGDGGAEESSQRRKGKATLGMAQCGPMRSGRHAP</sequence>
<dbReference type="EMBL" id="CDMZ01000488">
    <property type="protein sequence ID" value="CEM15422.1"/>
    <property type="molecule type" value="Genomic_DNA"/>
</dbReference>
<feature type="compositionally biased region" description="Basic and acidic residues" evidence="1">
    <location>
        <begin position="194"/>
        <end position="210"/>
    </location>
</feature>
<name>A0A0G4FNS7_9ALVE</name>
<dbReference type="PhylomeDB" id="A0A0G4FNS7"/>
<dbReference type="VEuPathDB" id="CryptoDB:Cvel_17808"/>
<reference evidence="2" key="1">
    <citation type="submission" date="2014-11" db="EMBL/GenBank/DDBJ databases">
        <authorList>
            <person name="Otto D Thomas"/>
            <person name="Naeem Raeece"/>
        </authorList>
    </citation>
    <scope>NUCLEOTIDE SEQUENCE</scope>
</reference>
<protein>
    <submittedName>
        <fullName evidence="2">Uncharacterized protein</fullName>
    </submittedName>
</protein>
<feature type="region of interest" description="Disordered" evidence="1">
    <location>
        <begin position="138"/>
        <end position="248"/>
    </location>
</feature>
<proteinExistence type="predicted"/>
<gene>
    <name evidence="2" type="ORF">Cvel_17808</name>
</gene>
<organism evidence="2">
    <name type="scientific">Chromera velia CCMP2878</name>
    <dbReference type="NCBI Taxonomy" id="1169474"/>
    <lineage>
        <taxon>Eukaryota</taxon>
        <taxon>Sar</taxon>
        <taxon>Alveolata</taxon>
        <taxon>Colpodellida</taxon>
        <taxon>Chromeraceae</taxon>
        <taxon>Chromera</taxon>
    </lineage>
</organism>
<dbReference type="AlphaFoldDB" id="A0A0G4FNS7"/>
<feature type="compositionally biased region" description="Basic and acidic residues" evidence="1">
    <location>
        <begin position="162"/>
        <end position="179"/>
    </location>
</feature>
<accession>A0A0G4FNS7</accession>
<evidence type="ECO:0000256" key="1">
    <source>
        <dbReference type="SAM" id="MobiDB-lite"/>
    </source>
</evidence>